<reference evidence="1" key="1">
    <citation type="journal article" date="2015" name="Nature">
        <title>Complex archaea that bridge the gap between prokaryotes and eukaryotes.</title>
        <authorList>
            <person name="Spang A."/>
            <person name="Saw J.H."/>
            <person name="Jorgensen S.L."/>
            <person name="Zaremba-Niedzwiedzka K."/>
            <person name="Martijn J."/>
            <person name="Lind A.E."/>
            <person name="van Eijk R."/>
            <person name="Schleper C."/>
            <person name="Guy L."/>
            <person name="Ettema T.J."/>
        </authorList>
    </citation>
    <scope>NUCLEOTIDE SEQUENCE</scope>
</reference>
<organism evidence="1">
    <name type="scientific">marine sediment metagenome</name>
    <dbReference type="NCBI Taxonomy" id="412755"/>
    <lineage>
        <taxon>unclassified sequences</taxon>
        <taxon>metagenomes</taxon>
        <taxon>ecological metagenomes</taxon>
    </lineage>
</organism>
<gene>
    <name evidence="1" type="ORF">LCGC14_2172120</name>
</gene>
<protein>
    <submittedName>
        <fullName evidence="1">Uncharacterized protein</fullName>
    </submittedName>
</protein>
<dbReference type="AlphaFoldDB" id="A0A0F9DPM0"/>
<sequence length="70" mass="8464">METISMKLLGKTFYYINRGGNRELWGKIIDYIPKQDKFLIYKRNNPDGYRTYTHSSDELRRFIDDKNILV</sequence>
<proteinExistence type="predicted"/>
<dbReference type="EMBL" id="LAZR01028061">
    <property type="protein sequence ID" value="KKL63738.1"/>
    <property type="molecule type" value="Genomic_DNA"/>
</dbReference>
<evidence type="ECO:0000313" key="1">
    <source>
        <dbReference type="EMBL" id="KKL63738.1"/>
    </source>
</evidence>
<comment type="caution">
    <text evidence="1">The sequence shown here is derived from an EMBL/GenBank/DDBJ whole genome shotgun (WGS) entry which is preliminary data.</text>
</comment>
<accession>A0A0F9DPM0</accession>
<name>A0A0F9DPM0_9ZZZZ</name>